<feature type="region of interest" description="Disordered" evidence="1">
    <location>
        <begin position="1"/>
        <end position="37"/>
    </location>
</feature>
<keyword evidence="3" id="KW-1185">Reference proteome</keyword>
<evidence type="ECO:0000313" key="4">
    <source>
        <dbReference type="WBParaSite" id="OFLC_0000202201-mRNA-1"/>
    </source>
</evidence>
<dbReference type="Proteomes" id="UP000267606">
    <property type="component" value="Unassembled WGS sequence"/>
</dbReference>
<name>A0A183H3G3_9BILA</name>
<organism evidence="4">
    <name type="scientific">Onchocerca flexuosa</name>
    <dbReference type="NCBI Taxonomy" id="387005"/>
    <lineage>
        <taxon>Eukaryota</taxon>
        <taxon>Metazoa</taxon>
        <taxon>Ecdysozoa</taxon>
        <taxon>Nematoda</taxon>
        <taxon>Chromadorea</taxon>
        <taxon>Rhabditida</taxon>
        <taxon>Spirurina</taxon>
        <taxon>Spiruromorpha</taxon>
        <taxon>Filarioidea</taxon>
        <taxon>Onchocercidae</taxon>
        <taxon>Onchocerca</taxon>
    </lineage>
</organism>
<proteinExistence type="predicted"/>
<reference evidence="4" key="1">
    <citation type="submission" date="2016-06" db="UniProtKB">
        <authorList>
            <consortium name="WormBaseParasite"/>
        </authorList>
    </citation>
    <scope>IDENTIFICATION</scope>
</reference>
<evidence type="ECO:0000313" key="2">
    <source>
        <dbReference type="EMBL" id="VDO31613.1"/>
    </source>
</evidence>
<sequence>MGSAASNHHQISAAAEGRVPSEAGVSKKLSEKSSKQIDKQLQKEKLENMNIFKILLLGKFY</sequence>
<dbReference type="EMBL" id="UZAJ01001087">
    <property type="protein sequence ID" value="VDO31613.1"/>
    <property type="molecule type" value="Genomic_DNA"/>
</dbReference>
<dbReference type="AlphaFoldDB" id="A0A183H3G3"/>
<dbReference type="STRING" id="387005.A0A183H3G3"/>
<protein>
    <submittedName>
        <fullName evidence="2 4">Uncharacterized protein</fullName>
    </submittedName>
</protein>
<evidence type="ECO:0000256" key="1">
    <source>
        <dbReference type="SAM" id="MobiDB-lite"/>
    </source>
</evidence>
<feature type="compositionally biased region" description="Basic and acidic residues" evidence="1">
    <location>
        <begin position="28"/>
        <end position="37"/>
    </location>
</feature>
<dbReference type="WBParaSite" id="OFLC_0000202201-mRNA-1">
    <property type="protein sequence ID" value="OFLC_0000202201-mRNA-1"/>
    <property type="gene ID" value="OFLC_0000202201"/>
</dbReference>
<feature type="compositionally biased region" description="Polar residues" evidence="1">
    <location>
        <begin position="1"/>
        <end position="10"/>
    </location>
</feature>
<gene>
    <name evidence="2" type="ORF">OFLC_LOCUS2023</name>
</gene>
<accession>A0A183H3G3</accession>
<reference evidence="2 3" key="2">
    <citation type="submission" date="2018-11" db="EMBL/GenBank/DDBJ databases">
        <authorList>
            <consortium name="Pathogen Informatics"/>
        </authorList>
    </citation>
    <scope>NUCLEOTIDE SEQUENCE [LARGE SCALE GENOMIC DNA]</scope>
</reference>
<evidence type="ECO:0000313" key="3">
    <source>
        <dbReference type="Proteomes" id="UP000267606"/>
    </source>
</evidence>